<dbReference type="AlphaFoldDB" id="A0A5N5QB42"/>
<proteinExistence type="predicted"/>
<dbReference type="OrthoDB" id="3264833at2759"/>
<sequence>MVHALATGSEFRKMSPEHPSTRARIVIHLVDNNPTVLLSTEYGQPHLFEERAQLLKPFANDKTCQYSSSNRIIVLAVGIAIIARGGPKYNTIIKKLLENERREELSVVLFEYVDGAVGDRIYDTWDIRDAFLGWDRKSSLCEPIMTKANTLILLDILYKDRKRFLKAWFETKAPALGGLLFVIWRCVQISNTPTRWASFAEIHGRYHLVAGTDHRMPLQKFSEDFDFHYHQWCEKNHVVDLEDACSILHATAIWSPEYRVGYSFLRPVYVT</sequence>
<accession>A0A5N5QB42</accession>
<gene>
    <name evidence="1" type="ORF">CTheo_7587</name>
</gene>
<protein>
    <submittedName>
        <fullName evidence="1">Uncharacterized protein</fullName>
    </submittedName>
</protein>
<evidence type="ECO:0000313" key="2">
    <source>
        <dbReference type="Proteomes" id="UP000383932"/>
    </source>
</evidence>
<comment type="caution">
    <text evidence="1">The sequence shown here is derived from an EMBL/GenBank/DDBJ whole genome shotgun (WGS) entry which is preliminary data.</text>
</comment>
<dbReference type="Proteomes" id="UP000383932">
    <property type="component" value="Unassembled WGS sequence"/>
</dbReference>
<evidence type="ECO:0000313" key="1">
    <source>
        <dbReference type="EMBL" id="KAB5588965.1"/>
    </source>
</evidence>
<organism evidence="1 2">
    <name type="scientific">Ceratobasidium theobromae</name>
    <dbReference type="NCBI Taxonomy" id="1582974"/>
    <lineage>
        <taxon>Eukaryota</taxon>
        <taxon>Fungi</taxon>
        <taxon>Dikarya</taxon>
        <taxon>Basidiomycota</taxon>
        <taxon>Agaricomycotina</taxon>
        <taxon>Agaricomycetes</taxon>
        <taxon>Cantharellales</taxon>
        <taxon>Ceratobasidiaceae</taxon>
        <taxon>Ceratobasidium</taxon>
    </lineage>
</organism>
<keyword evidence="2" id="KW-1185">Reference proteome</keyword>
<name>A0A5N5QB42_9AGAM</name>
<reference evidence="1 2" key="1">
    <citation type="journal article" date="2019" name="Fungal Biol. Biotechnol.">
        <title>Draft genome sequence of fastidious pathogen Ceratobasidium theobromae, which causes vascular-streak dieback in Theobroma cacao.</title>
        <authorList>
            <person name="Ali S.S."/>
            <person name="Asman A."/>
            <person name="Shao J."/>
            <person name="Firmansyah A.P."/>
            <person name="Susilo A.W."/>
            <person name="Rosmana A."/>
            <person name="McMahon P."/>
            <person name="Junaid M."/>
            <person name="Guest D."/>
            <person name="Kheng T.Y."/>
            <person name="Meinhardt L.W."/>
            <person name="Bailey B.A."/>
        </authorList>
    </citation>
    <scope>NUCLEOTIDE SEQUENCE [LARGE SCALE GENOMIC DNA]</scope>
    <source>
        <strain evidence="1 2">CT2</strain>
    </source>
</reference>
<dbReference type="EMBL" id="SSOP01000338">
    <property type="protein sequence ID" value="KAB5588965.1"/>
    <property type="molecule type" value="Genomic_DNA"/>
</dbReference>